<proteinExistence type="predicted"/>
<evidence type="ECO:0000313" key="2">
    <source>
        <dbReference type="Proteomes" id="UP000228976"/>
    </source>
</evidence>
<dbReference type="Proteomes" id="UP000228976">
    <property type="component" value="Unassembled WGS sequence"/>
</dbReference>
<organism evidence="1 2">
    <name type="scientific">Aeriscardovia aeriphila</name>
    <dbReference type="NCBI Taxonomy" id="218139"/>
    <lineage>
        <taxon>Bacteria</taxon>
        <taxon>Bacillati</taxon>
        <taxon>Actinomycetota</taxon>
        <taxon>Actinomycetes</taxon>
        <taxon>Bifidobacteriales</taxon>
        <taxon>Bifidobacteriaceae</taxon>
        <taxon>Aeriscardovia</taxon>
    </lineage>
</organism>
<comment type="caution">
    <text evidence="1">The sequence shown here is derived from an EMBL/GenBank/DDBJ whole genome shotgun (WGS) entry which is preliminary data.</text>
</comment>
<sequence length="126" mass="13486">MISATALLIDALQQAGLQAGVSVPGNLRPPYEFVTVERVGGNVDLYGKRDTAAMVIEVYEKSMLAAEEVAANIVIPLIVNLSQSVTAVLKTEITSHLDNPMPVGTSVVPCYEINVQITLEANYGRK</sequence>
<gene>
    <name evidence="1" type="ORF">AEAE_0556</name>
</gene>
<name>A0A261FAE8_9BIFI</name>
<reference evidence="1 2" key="1">
    <citation type="journal article" date="2017" name="BMC Genomics">
        <title>Comparative genomic and phylogenomic analyses of the Bifidobacteriaceae family.</title>
        <authorList>
            <person name="Lugli G.A."/>
            <person name="Milani C."/>
            <person name="Turroni F."/>
            <person name="Duranti S."/>
            <person name="Mancabelli L."/>
            <person name="Mangifesta M."/>
            <person name="Ferrario C."/>
            <person name="Modesto M."/>
            <person name="Mattarelli P."/>
            <person name="Jiri K."/>
            <person name="van Sinderen D."/>
            <person name="Ventura M."/>
        </authorList>
    </citation>
    <scope>NUCLEOTIDE SEQUENCE [LARGE SCALE GENOMIC DNA]</scope>
    <source>
        <strain evidence="1 2">LMG 21773</strain>
    </source>
</reference>
<protein>
    <submittedName>
        <fullName evidence="1">Uncharacterized protein</fullName>
    </submittedName>
</protein>
<dbReference type="EMBL" id="MWWU01000002">
    <property type="protein sequence ID" value="OZG56068.1"/>
    <property type="molecule type" value="Genomic_DNA"/>
</dbReference>
<keyword evidence="2" id="KW-1185">Reference proteome</keyword>
<dbReference type="AlphaFoldDB" id="A0A261FAE8"/>
<accession>A0A261FAE8</accession>
<dbReference type="RefSeq" id="WP_094689634.1">
    <property type="nucleotide sequence ID" value="NZ_JACBYZ010000001.1"/>
</dbReference>
<evidence type="ECO:0000313" key="1">
    <source>
        <dbReference type="EMBL" id="OZG56068.1"/>
    </source>
</evidence>